<dbReference type="EMBL" id="JBHRSS010000007">
    <property type="protein sequence ID" value="MFC3105122.1"/>
    <property type="molecule type" value="Genomic_DNA"/>
</dbReference>
<organism evidence="6 7">
    <name type="scientific">Salinisphaera aquimarina</name>
    <dbReference type="NCBI Taxonomy" id="2094031"/>
    <lineage>
        <taxon>Bacteria</taxon>
        <taxon>Pseudomonadati</taxon>
        <taxon>Pseudomonadota</taxon>
        <taxon>Gammaproteobacteria</taxon>
        <taxon>Salinisphaerales</taxon>
        <taxon>Salinisphaeraceae</taxon>
        <taxon>Salinisphaera</taxon>
    </lineage>
</organism>
<accession>A0ABV7EU47</accession>
<dbReference type="Pfam" id="PF05433">
    <property type="entry name" value="Rick_17kDa_Anti"/>
    <property type="match status" value="1"/>
</dbReference>
<dbReference type="PANTHER" id="PTHR35603">
    <property type="match status" value="1"/>
</dbReference>
<gene>
    <name evidence="6" type="ORF">ACFOSU_14670</name>
</gene>
<comment type="subcellular location">
    <subcellularLocation>
        <location evidence="1">Membrane</location>
    </subcellularLocation>
</comment>
<name>A0ABV7EU47_9GAMM</name>
<evidence type="ECO:0000256" key="4">
    <source>
        <dbReference type="SAM" id="SignalP"/>
    </source>
</evidence>
<dbReference type="Proteomes" id="UP001595462">
    <property type="component" value="Unassembled WGS sequence"/>
</dbReference>
<keyword evidence="2" id="KW-0472">Membrane</keyword>
<dbReference type="InterPro" id="IPR016364">
    <property type="entry name" value="Surface_antigen_Rickettsia"/>
</dbReference>
<sequence>MTKTLSFICALTLSMVMISGCANSGWNSADTGTVLGGVVGGAAGSQIGSGTGTTIATVVGTLAGAALGRKLGDNFGQRDRRQFGSALESNPTGNTSTWSDPDSNNNYSVTPTRTYNSGSQPCREFTMNATVDGQPDKVRGTACRQSDGTWKVQS</sequence>
<feature type="signal peptide" evidence="4">
    <location>
        <begin position="1"/>
        <end position="24"/>
    </location>
</feature>
<dbReference type="InterPro" id="IPR051407">
    <property type="entry name" value="Bact_OM_lipoprot/Surf_antigen"/>
</dbReference>
<evidence type="ECO:0000256" key="1">
    <source>
        <dbReference type="ARBA" id="ARBA00004370"/>
    </source>
</evidence>
<evidence type="ECO:0000259" key="5">
    <source>
        <dbReference type="Pfam" id="PF05433"/>
    </source>
</evidence>
<evidence type="ECO:0000256" key="2">
    <source>
        <dbReference type="ARBA" id="ARBA00023136"/>
    </source>
</evidence>
<keyword evidence="4" id="KW-0732">Signal</keyword>
<evidence type="ECO:0000256" key="3">
    <source>
        <dbReference type="SAM" id="MobiDB-lite"/>
    </source>
</evidence>
<dbReference type="RefSeq" id="WP_380690682.1">
    <property type="nucleotide sequence ID" value="NZ_JBHRSS010000007.1"/>
</dbReference>
<evidence type="ECO:0000313" key="7">
    <source>
        <dbReference type="Proteomes" id="UP001595462"/>
    </source>
</evidence>
<dbReference type="PIRSF" id="PIRSF002721">
    <property type="entry name" value="Surface_antigen_Rickettsia"/>
    <property type="match status" value="1"/>
</dbReference>
<feature type="domain" description="Glycine zipper 2TM" evidence="5">
    <location>
        <begin position="32"/>
        <end position="72"/>
    </location>
</feature>
<proteinExistence type="predicted"/>
<evidence type="ECO:0000313" key="6">
    <source>
        <dbReference type="EMBL" id="MFC3105122.1"/>
    </source>
</evidence>
<keyword evidence="7" id="KW-1185">Reference proteome</keyword>
<protein>
    <submittedName>
        <fullName evidence="6">Glycine zipper 2TM domain-containing protein</fullName>
    </submittedName>
</protein>
<feature type="chain" id="PRO_5045179996" evidence="4">
    <location>
        <begin position="25"/>
        <end position="154"/>
    </location>
</feature>
<feature type="compositionally biased region" description="Polar residues" evidence="3">
    <location>
        <begin position="87"/>
        <end position="120"/>
    </location>
</feature>
<feature type="compositionally biased region" description="Polar residues" evidence="3">
    <location>
        <begin position="143"/>
        <end position="154"/>
    </location>
</feature>
<dbReference type="PANTHER" id="PTHR35603:SF2">
    <property type="entry name" value="OUTER MEMBRANE LIPOPROTEIN"/>
    <property type="match status" value="1"/>
</dbReference>
<dbReference type="InterPro" id="IPR008816">
    <property type="entry name" value="Gly_zipper_2TM_dom"/>
</dbReference>
<feature type="region of interest" description="Disordered" evidence="3">
    <location>
        <begin position="71"/>
        <end position="154"/>
    </location>
</feature>
<feature type="compositionally biased region" description="Basic and acidic residues" evidence="3">
    <location>
        <begin position="71"/>
        <end position="82"/>
    </location>
</feature>
<comment type="caution">
    <text evidence="6">The sequence shown here is derived from an EMBL/GenBank/DDBJ whole genome shotgun (WGS) entry which is preliminary data.</text>
</comment>
<dbReference type="PROSITE" id="PS51257">
    <property type="entry name" value="PROKAR_LIPOPROTEIN"/>
    <property type="match status" value="1"/>
</dbReference>
<reference evidence="7" key="1">
    <citation type="journal article" date="2019" name="Int. J. Syst. Evol. Microbiol.">
        <title>The Global Catalogue of Microorganisms (GCM) 10K type strain sequencing project: providing services to taxonomists for standard genome sequencing and annotation.</title>
        <authorList>
            <consortium name="The Broad Institute Genomics Platform"/>
            <consortium name="The Broad Institute Genome Sequencing Center for Infectious Disease"/>
            <person name="Wu L."/>
            <person name="Ma J."/>
        </authorList>
    </citation>
    <scope>NUCLEOTIDE SEQUENCE [LARGE SCALE GENOMIC DNA]</scope>
    <source>
        <strain evidence="7">KCTC 52640</strain>
    </source>
</reference>